<dbReference type="GO" id="GO:0008965">
    <property type="term" value="F:phosphoenolpyruvate-protein phosphotransferase activity"/>
    <property type="evidence" value="ECO:0007669"/>
    <property type="project" value="UniProtKB-EC"/>
</dbReference>
<dbReference type="PANTHER" id="PTHR46244:SF3">
    <property type="entry name" value="PHOSPHOENOLPYRUVATE-PROTEIN PHOSPHOTRANSFERASE"/>
    <property type="match status" value="1"/>
</dbReference>
<dbReference type="PIRSF" id="PIRSF000732">
    <property type="entry name" value="PTS_enzyme_I"/>
    <property type="match status" value="1"/>
</dbReference>
<evidence type="ECO:0000256" key="18">
    <source>
        <dbReference type="PIRSR" id="PIRSR000732-1"/>
    </source>
</evidence>
<evidence type="ECO:0000256" key="19">
    <source>
        <dbReference type="PIRSR" id="PIRSR000732-2"/>
    </source>
</evidence>
<dbReference type="InterPro" id="IPR023151">
    <property type="entry name" value="PEP_util_CS"/>
</dbReference>
<evidence type="ECO:0000256" key="10">
    <source>
        <dbReference type="ARBA" id="ARBA00022597"/>
    </source>
</evidence>
<name>A0A5A8F894_9BACT</name>
<comment type="catalytic activity">
    <reaction evidence="1 17">
        <text>L-histidyl-[protein] + phosphoenolpyruvate = N(pros)-phospho-L-histidyl-[protein] + pyruvate</text>
        <dbReference type="Rhea" id="RHEA:23880"/>
        <dbReference type="Rhea" id="RHEA-COMP:9745"/>
        <dbReference type="Rhea" id="RHEA-COMP:9746"/>
        <dbReference type="ChEBI" id="CHEBI:15361"/>
        <dbReference type="ChEBI" id="CHEBI:29979"/>
        <dbReference type="ChEBI" id="CHEBI:58702"/>
        <dbReference type="ChEBI" id="CHEBI:64837"/>
        <dbReference type="EC" id="2.7.3.9"/>
    </reaction>
</comment>
<dbReference type="InterPro" id="IPR000121">
    <property type="entry name" value="PEP_util_C"/>
</dbReference>
<evidence type="ECO:0000256" key="3">
    <source>
        <dbReference type="ARBA" id="ARBA00002728"/>
    </source>
</evidence>
<keyword evidence="8 17" id="KW-0813">Transport</keyword>
<dbReference type="GO" id="GO:0046872">
    <property type="term" value="F:metal ion binding"/>
    <property type="evidence" value="ECO:0007669"/>
    <property type="project" value="UniProtKB-KW"/>
</dbReference>
<feature type="active site" description="Proton donor" evidence="18">
    <location>
        <position position="503"/>
    </location>
</feature>
<feature type="binding site" evidence="19">
    <location>
        <position position="466"/>
    </location>
    <ligand>
        <name>phosphoenolpyruvate</name>
        <dbReference type="ChEBI" id="CHEBI:58702"/>
    </ligand>
</feature>
<feature type="binding site" evidence="19">
    <location>
        <position position="298"/>
    </location>
    <ligand>
        <name>phosphoenolpyruvate</name>
        <dbReference type="ChEBI" id="CHEBI:58702"/>
    </ligand>
</feature>
<evidence type="ECO:0000256" key="1">
    <source>
        <dbReference type="ARBA" id="ARBA00000683"/>
    </source>
</evidence>
<evidence type="ECO:0000256" key="14">
    <source>
        <dbReference type="ARBA" id="ARBA00022777"/>
    </source>
</evidence>
<dbReference type="EMBL" id="VFJB01000005">
    <property type="protein sequence ID" value="KAA0258268.1"/>
    <property type="molecule type" value="Genomic_DNA"/>
</dbReference>
<feature type="domain" description="Phosphotransferase system enzyme I N-terminal" evidence="24">
    <location>
        <begin position="4"/>
        <end position="127"/>
    </location>
</feature>
<sequence length="580" mass="65876">MILKGIGVSDGIAIGKAFFIDRRIVKIKKYKISDDRIAIELKKFKDAVKKCEEYIKHIKEISVSDIGEEHTFIFDVYLLLLKDDMLIGETERVIRNEKINAEYALKKVSKNLMDIFERTEDPYIRERKNDIKHIVDKLMRFMTNDGFVFNETTGEKRIAIAHDLSPSETASLLRQNIIAFATDLGSKTSHTSIIARAMGIPAVVGLEKITDNVVSSDETIIVDGFNGVVIIDPNEDVLREYEEKEKKYIKYVEELQKLIDVEVKTSDGVEINIFSNVEINDEIEVSNNYNSKGIGLYRTEFIYLENGNVSEDDQFEILKDAVMKNGDKPIVIRTFDLGGEKLSSLLPHPEEQNPVMGLRAIRYSLRFQDFFISQIKAILRAAVYGDVRIMFPMISGVEEIRLAKSVVKDAIKELEAEGKEFRKDVPIGVMVELPALALITHLVNKEVDFFSVGTNDLIQYTVGIDRNNEYVAYLYRPTHPAVLHLLKKILKDANKGGIEATVCGEMAGDPKYIPVLLGLGYRNLSMSPASILKAKMIIRRVNISDCEKLVRSLKRCKLARIAEEKLQKFIEKHASDLFFH</sequence>
<dbReference type="NCBIfam" id="TIGR01417">
    <property type="entry name" value="PTS_I_fam"/>
    <property type="match status" value="1"/>
</dbReference>
<dbReference type="InterPro" id="IPR024692">
    <property type="entry name" value="PTS_EI"/>
</dbReference>
<organism evidence="25 26">
    <name type="scientific">Deferribacter autotrophicus</name>
    <dbReference type="NCBI Taxonomy" id="500465"/>
    <lineage>
        <taxon>Bacteria</taxon>
        <taxon>Pseudomonadati</taxon>
        <taxon>Deferribacterota</taxon>
        <taxon>Deferribacteres</taxon>
        <taxon>Deferribacterales</taxon>
        <taxon>Deferribacteraceae</taxon>
        <taxon>Deferribacter</taxon>
    </lineage>
</organism>
<evidence type="ECO:0000256" key="2">
    <source>
        <dbReference type="ARBA" id="ARBA00001946"/>
    </source>
</evidence>
<feature type="binding site" evidence="20">
    <location>
        <position position="432"/>
    </location>
    <ligand>
        <name>Mg(2+)</name>
        <dbReference type="ChEBI" id="CHEBI:18420"/>
    </ligand>
</feature>
<dbReference type="SUPFAM" id="SSF51621">
    <property type="entry name" value="Phosphoenolpyruvate/pyruvate domain"/>
    <property type="match status" value="1"/>
</dbReference>
<dbReference type="Gene3D" id="1.10.274.10">
    <property type="entry name" value="PtsI, HPr-binding domain"/>
    <property type="match status" value="1"/>
</dbReference>
<evidence type="ECO:0000256" key="16">
    <source>
        <dbReference type="ARBA" id="ARBA00033235"/>
    </source>
</evidence>
<feature type="domain" description="PEP-utilising enzyme mobile" evidence="22">
    <location>
        <begin position="155"/>
        <end position="227"/>
    </location>
</feature>
<keyword evidence="12 17" id="KW-0598">Phosphotransferase system</keyword>
<feature type="active site" description="Tele-phosphohistidine intermediate" evidence="18">
    <location>
        <position position="190"/>
    </location>
</feature>
<comment type="similarity">
    <text evidence="5 17">Belongs to the PEP-utilizing enzyme family.</text>
</comment>
<evidence type="ECO:0000259" key="24">
    <source>
        <dbReference type="Pfam" id="PF05524"/>
    </source>
</evidence>
<keyword evidence="21" id="KW-0175">Coiled coil</keyword>
<protein>
    <recommendedName>
        <fullName evidence="7 17">Phosphoenolpyruvate-protein phosphotransferase</fullName>
        <ecNumber evidence="6 17">2.7.3.9</ecNumber>
    </recommendedName>
    <alternativeName>
        <fullName evidence="16 17">Phosphotransferase system, enzyme I</fullName>
    </alternativeName>
</protein>
<comment type="caution">
    <text evidence="25">The sequence shown here is derived from an EMBL/GenBank/DDBJ whole genome shotgun (WGS) entry which is preliminary data.</text>
</comment>
<dbReference type="EC" id="2.7.3.9" evidence="6 17"/>
<evidence type="ECO:0000256" key="13">
    <source>
        <dbReference type="ARBA" id="ARBA00022723"/>
    </source>
</evidence>
<evidence type="ECO:0000256" key="9">
    <source>
        <dbReference type="ARBA" id="ARBA00022490"/>
    </source>
</evidence>
<keyword evidence="14 17" id="KW-0418">Kinase</keyword>
<keyword evidence="9 17" id="KW-0963">Cytoplasm</keyword>
<dbReference type="PRINTS" id="PR01736">
    <property type="entry name" value="PHPHTRNFRASE"/>
</dbReference>
<evidence type="ECO:0000259" key="23">
    <source>
        <dbReference type="Pfam" id="PF02896"/>
    </source>
</evidence>
<evidence type="ECO:0000259" key="22">
    <source>
        <dbReference type="Pfam" id="PF00391"/>
    </source>
</evidence>
<dbReference type="PANTHER" id="PTHR46244">
    <property type="entry name" value="PHOSPHOENOLPYRUVATE-PROTEIN PHOSPHOTRANSFERASE"/>
    <property type="match status" value="1"/>
</dbReference>
<accession>A0A5A8F894</accession>
<evidence type="ECO:0000256" key="6">
    <source>
        <dbReference type="ARBA" id="ARBA00012232"/>
    </source>
</evidence>
<dbReference type="Gene3D" id="3.50.30.10">
    <property type="entry name" value="Phosphohistidine domain"/>
    <property type="match status" value="1"/>
</dbReference>
<feature type="binding site" evidence="19">
    <location>
        <position position="333"/>
    </location>
    <ligand>
        <name>phosphoenolpyruvate</name>
        <dbReference type="ChEBI" id="CHEBI:58702"/>
    </ligand>
</feature>
<evidence type="ECO:0000313" key="25">
    <source>
        <dbReference type="EMBL" id="KAA0258268.1"/>
    </source>
</evidence>
<evidence type="ECO:0000256" key="8">
    <source>
        <dbReference type="ARBA" id="ARBA00022448"/>
    </source>
</evidence>
<dbReference type="InterPro" id="IPR050499">
    <property type="entry name" value="PEP-utilizing_PTS_enzyme"/>
</dbReference>
<evidence type="ECO:0000256" key="15">
    <source>
        <dbReference type="ARBA" id="ARBA00022842"/>
    </source>
</evidence>
<evidence type="ECO:0000256" key="21">
    <source>
        <dbReference type="SAM" id="Coils"/>
    </source>
</evidence>
<dbReference type="InterPro" id="IPR036637">
    <property type="entry name" value="Phosphohistidine_dom_sf"/>
</dbReference>
<feature type="binding site" evidence="20">
    <location>
        <position position="456"/>
    </location>
    <ligand>
        <name>Mg(2+)</name>
        <dbReference type="ChEBI" id="CHEBI:18420"/>
    </ligand>
</feature>
<reference evidence="25 26" key="1">
    <citation type="submission" date="2019-06" db="EMBL/GenBank/DDBJ databases">
        <title>Genomic insights into carbon and energy metabolism of Deferribacter autotrophicus revealed new metabolic traits in the phylum Deferribacteres.</title>
        <authorList>
            <person name="Slobodkin A.I."/>
            <person name="Slobodkina G.B."/>
            <person name="Allioux M."/>
            <person name="Alain K."/>
            <person name="Jebbar M."/>
            <person name="Shadrin V."/>
            <person name="Kublanov I.V."/>
            <person name="Toshchakov S.V."/>
            <person name="Bonch-Osmolovskaya E.A."/>
        </authorList>
    </citation>
    <scope>NUCLEOTIDE SEQUENCE [LARGE SCALE GENOMIC DNA]</scope>
    <source>
        <strain evidence="25 26">SL50</strain>
    </source>
</reference>
<dbReference type="InterPro" id="IPR006318">
    <property type="entry name" value="PTS_EI-like"/>
</dbReference>
<dbReference type="SUPFAM" id="SSF52009">
    <property type="entry name" value="Phosphohistidine domain"/>
    <property type="match status" value="1"/>
</dbReference>
<keyword evidence="11 17" id="KW-0808">Transferase</keyword>
<dbReference type="PROSITE" id="PS00742">
    <property type="entry name" value="PEP_ENZYMES_2"/>
    <property type="match status" value="1"/>
</dbReference>
<evidence type="ECO:0000256" key="12">
    <source>
        <dbReference type="ARBA" id="ARBA00022683"/>
    </source>
</evidence>
<dbReference type="Pfam" id="PF02896">
    <property type="entry name" value="PEP-utilizers_C"/>
    <property type="match status" value="1"/>
</dbReference>
<evidence type="ECO:0000256" key="20">
    <source>
        <dbReference type="PIRSR" id="PIRSR000732-3"/>
    </source>
</evidence>
<feature type="domain" description="PEP-utilising enzyme C-terminal" evidence="23">
    <location>
        <begin position="253"/>
        <end position="542"/>
    </location>
</feature>
<dbReference type="GO" id="GO:0005737">
    <property type="term" value="C:cytoplasm"/>
    <property type="evidence" value="ECO:0007669"/>
    <property type="project" value="UniProtKB-SubCell"/>
</dbReference>
<dbReference type="AlphaFoldDB" id="A0A5A8F894"/>
<dbReference type="InterPro" id="IPR008731">
    <property type="entry name" value="PTS_EIN"/>
</dbReference>
<keyword evidence="26" id="KW-1185">Reference proteome</keyword>
<evidence type="ECO:0000313" key="26">
    <source>
        <dbReference type="Proteomes" id="UP000322876"/>
    </source>
</evidence>
<keyword evidence="15 17" id="KW-0460">Magnesium</keyword>
<feature type="coiled-coil region" evidence="21">
    <location>
        <begin position="234"/>
        <end position="261"/>
    </location>
</feature>
<evidence type="ECO:0000256" key="11">
    <source>
        <dbReference type="ARBA" id="ARBA00022679"/>
    </source>
</evidence>
<dbReference type="InterPro" id="IPR015813">
    <property type="entry name" value="Pyrv/PenolPyrv_kinase-like_dom"/>
</dbReference>
<dbReference type="SUPFAM" id="SSF47831">
    <property type="entry name" value="Enzyme I of the PEP:sugar phosphotransferase system HPr-binding (sub)domain"/>
    <property type="match status" value="1"/>
</dbReference>
<dbReference type="Pfam" id="PF05524">
    <property type="entry name" value="PEP-utilisers_N"/>
    <property type="match status" value="1"/>
</dbReference>
<keyword evidence="10 17" id="KW-0762">Sugar transport</keyword>
<evidence type="ECO:0000256" key="17">
    <source>
        <dbReference type="PIRNR" id="PIRNR000732"/>
    </source>
</evidence>
<dbReference type="InterPro" id="IPR040442">
    <property type="entry name" value="Pyrv_kinase-like_dom_sf"/>
</dbReference>
<comment type="function">
    <text evidence="3 17">General (non sugar-specific) component of the phosphoenolpyruvate-dependent sugar phosphotransferase system (sugar PTS). This major carbohydrate active-transport system catalyzes the phosphorylation of incoming sugar substrates concomitantly with their translocation across the cell membrane. Enzyme I transfers the phosphoryl group from phosphoenolpyruvate (PEP) to the phosphoryl carrier protein (HPr).</text>
</comment>
<keyword evidence="25" id="KW-0670">Pyruvate</keyword>
<feature type="binding site" evidence="19">
    <location>
        <begin position="455"/>
        <end position="456"/>
    </location>
    <ligand>
        <name>phosphoenolpyruvate</name>
        <dbReference type="ChEBI" id="CHEBI:58702"/>
    </ligand>
</feature>
<evidence type="ECO:0000256" key="5">
    <source>
        <dbReference type="ARBA" id="ARBA00007837"/>
    </source>
</evidence>
<proteinExistence type="inferred from homology"/>
<dbReference type="InterPro" id="IPR036618">
    <property type="entry name" value="PtsI_HPr-bd_sf"/>
</dbReference>
<keyword evidence="13 17" id="KW-0479">Metal-binding</keyword>
<dbReference type="OrthoDB" id="9765468at2"/>
<comment type="subcellular location">
    <subcellularLocation>
        <location evidence="4 17">Cytoplasm</location>
    </subcellularLocation>
</comment>
<dbReference type="GO" id="GO:0009401">
    <property type="term" value="P:phosphoenolpyruvate-dependent sugar phosphotransferase system"/>
    <property type="evidence" value="ECO:0007669"/>
    <property type="project" value="UniProtKB-KW"/>
</dbReference>
<dbReference type="Proteomes" id="UP000322876">
    <property type="component" value="Unassembled WGS sequence"/>
</dbReference>
<dbReference type="InterPro" id="IPR008279">
    <property type="entry name" value="PEP-util_enz_mobile_dom"/>
</dbReference>
<dbReference type="Gene3D" id="3.20.20.60">
    <property type="entry name" value="Phosphoenolpyruvate-binding domains"/>
    <property type="match status" value="1"/>
</dbReference>
<comment type="cofactor">
    <cofactor evidence="2 17 20">
        <name>Mg(2+)</name>
        <dbReference type="ChEBI" id="CHEBI:18420"/>
    </cofactor>
</comment>
<gene>
    <name evidence="25" type="primary">ptsP</name>
    <name evidence="25" type="ORF">FHQ18_07370</name>
</gene>
<evidence type="ECO:0000256" key="7">
    <source>
        <dbReference type="ARBA" id="ARBA00016544"/>
    </source>
</evidence>
<dbReference type="GO" id="GO:0016301">
    <property type="term" value="F:kinase activity"/>
    <property type="evidence" value="ECO:0007669"/>
    <property type="project" value="UniProtKB-KW"/>
</dbReference>
<dbReference type="Pfam" id="PF00391">
    <property type="entry name" value="PEP-utilizers"/>
    <property type="match status" value="1"/>
</dbReference>
<evidence type="ECO:0000256" key="4">
    <source>
        <dbReference type="ARBA" id="ARBA00004496"/>
    </source>
</evidence>